<keyword evidence="2" id="KW-1133">Transmembrane helix</keyword>
<organism evidence="3 4">
    <name type="scientific">Alteromonas lipolytica</name>
    <dbReference type="NCBI Taxonomy" id="1856405"/>
    <lineage>
        <taxon>Bacteria</taxon>
        <taxon>Pseudomonadati</taxon>
        <taxon>Pseudomonadota</taxon>
        <taxon>Gammaproteobacteria</taxon>
        <taxon>Alteromonadales</taxon>
        <taxon>Alteromonadaceae</taxon>
        <taxon>Alteromonas/Salinimonas group</taxon>
        <taxon>Alteromonas</taxon>
    </lineage>
</organism>
<proteinExistence type="predicted"/>
<name>A0A1E8F8A3_9ALTE</name>
<dbReference type="InterPro" id="IPR021497">
    <property type="entry name" value="GTA_holin_3TM"/>
</dbReference>
<dbReference type="EMBL" id="MJIC01000021">
    <property type="protein sequence ID" value="OFI32149.1"/>
    <property type="molecule type" value="Genomic_DNA"/>
</dbReference>
<evidence type="ECO:0000313" key="3">
    <source>
        <dbReference type="EMBL" id="OFI32149.1"/>
    </source>
</evidence>
<dbReference type="OrthoDB" id="7355053at2"/>
<evidence type="ECO:0000256" key="2">
    <source>
        <dbReference type="SAM" id="Phobius"/>
    </source>
</evidence>
<feature type="transmembrane region" description="Helical" evidence="2">
    <location>
        <begin position="97"/>
        <end position="121"/>
    </location>
</feature>
<dbReference type="Proteomes" id="UP000176037">
    <property type="component" value="Unassembled WGS sequence"/>
</dbReference>
<keyword evidence="2" id="KW-0812">Transmembrane</keyword>
<feature type="transmembrane region" description="Helical" evidence="2">
    <location>
        <begin position="72"/>
        <end position="91"/>
    </location>
</feature>
<dbReference type="RefSeq" id="WP_070178618.1">
    <property type="nucleotide sequence ID" value="NZ_BMJR01000010.1"/>
</dbReference>
<feature type="compositionally biased region" description="Basic residues" evidence="1">
    <location>
        <begin position="229"/>
        <end position="241"/>
    </location>
</feature>
<evidence type="ECO:0000256" key="1">
    <source>
        <dbReference type="SAM" id="MobiDB-lite"/>
    </source>
</evidence>
<keyword evidence="2" id="KW-0472">Membrane</keyword>
<gene>
    <name evidence="3" type="ORF">BFC17_07940</name>
</gene>
<dbReference type="Pfam" id="PF11351">
    <property type="entry name" value="GTA_holin_3TM"/>
    <property type="match status" value="1"/>
</dbReference>
<dbReference type="AlphaFoldDB" id="A0A1E8F8A3"/>
<protein>
    <recommendedName>
        <fullName evidence="5">Carboxylesterase</fullName>
    </recommendedName>
</protein>
<feature type="region of interest" description="Disordered" evidence="1">
    <location>
        <begin position="219"/>
        <end position="241"/>
    </location>
</feature>
<evidence type="ECO:0000313" key="4">
    <source>
        <dbReference type="Proteomes" id="UP000176037"/>
    </source>
</evidence>
<reference evidence="3 4" key="1">
    <citation type="submission" date="2016-09" db="EMBL/GenBank/DDBJ databases">
        <title>Alteromonas lipolytica, a new species isolated from sea water.</title>
        <authorList>
            <person name="Wu Y.-H."/>
            <person name="Cheng H."/>
            <person name="Xu X.-W."/>
        </authorList>
    </citation>
    <scope>NUCLEOTIDE SEQUENCE [LARGE SCALE GENOMIC DNA]</scope>
    <source>
        <strain evidence="3 4">JW12</strain>
    </source>
</reference>
<keyword evidence="4" id="KW-1185">Reference proteome</keyword>
<accession>A0A1E8F8A3</accession>
<dbReference type="STRING" id="1856405.BFC17_07940"/>
<sequence>MSKLFENPISAITDSVSRGVETVAGVFTTNKEKEAQRSADEQMALLKTYQAEFNARQNRTWADSVADAFNRLIRPMIVTLILFIFVIAYFSPSRLAAITQAFSTIPEGYWTLLSVIIAFYFGGRMQLKSQQFKFNETQAQAVKALIETKAEFRKLEMNNDEPDKVFGDTLAKQSEFDVSRANQVNPVVEAALTHVKQEGANSPDKPASVEALKAKIAEMQQEDEEQVISRRRFGPRKLGRR</sequence>
<evidence type="ECO:0008006" key="5">
    <source>
        <dbReference type="Google" id="ProtNLM"/>
    </source>
</evidence>
<comment type="caution">
    <text evidence="3">The sequence shown here is derived from an EMBL/GenBank/DDBJ whole genome shotgun (WGS) entry which is preliminary data.</text>
</comment>